<protein>
    <submittedName>
        <fullName evidence="1">Uncharacterized protein</fullName>
    </submittedName>
</protein>
<sequence length="49" mass="5296">MVASDSSCQVANISTQTSSNRYHAAIIELSYTHYTVISTMSHSVTSVSE</sequence>
<gene>
    <name evidence="1" type="primary">ORF140071</name>
    <name evidence="2" type="synonym">ORF140073</name>
</gene>
<dbReference type="AlphaFoldDB" id="A0A0B7ATS5"/>
<accession>A0A0B7ATS5</accession>
<proteinExistence type="predicted"/>
<name>A0A0B7ATS5_9EUPU</name>
<evidence type="ECO:0000313" key="1">
    <source>
        <dbReference type="EMBL" id="CEK83982.1"/>
    </source>
</evidence>
<evidence type="ECO:0000313" key="2">
    <source>
        <dbReference type="EMBL" id="CEK83983.1"/>
    </source>
</evidence>
<organism evidence="1">
    <name type="scientific">Arion vulgaris</name>
    <dbReference type="NCBI Taxonomy" id="1028688"/>
    <lineage>
        <taxon>Eukaryota</taxon>
        <taxon>Metazoa</taxon>
        <taxon>Spiralia</taxon>
        <taxon>Lophotrochozoa</taxon>
        <taxon>Mollusca</taxon>
        <taxon>Gastropoda</taxon>
        <taxon>Heterobranchia</taxon>
        <taxon>Euthyneura</taxon>
        <taxon>Panpulmonata</taxon>
        <taxon>Eupulmonata</taxon>
        <taxon>Stylommatophora</taxon>
        <taxon>Helicina</taxon>
        <taxon>Arionoidea</taxon>
        <taxon>Arionidae</taxon>
        <taxon>Arion</taxon>
    </lineage>
</organism>
<dbReference type="EMBL" id="HACG01037118">
    <property type="protein sequence ID" value="CEK83983.1"/>
    <property type="molecule type" value="Transcribed_RNA"/>
</dbReference>
<dbReference type="EMBL" id="HACG01037117">
    <property type="protein sequence ID" value="CEK83982.1"/>
    <property type="molecule type" value="Transcribed_RNA"/>
</dbReference>
<reference evidence="1" key="1">
    <citation type="submission" date="2014-12" db="EMBL/GenBank/DDBJ databases">
        <title>Insight into the proteome of Arion vulgaris.</title>
        <authorList>
            <person name="Aradska J."/>
            <person name="Bulat T."/>
            <person name="Smidak R."/>
            <person name="Sarate P."/>
            <person name="Gangsoo J."/>
            <person name="Sialana F."/>
            <person name="Bilban M."/>
            <person name="Lubec G."/>
        </authorList>
    </citation>
    <scope>NUCLEOTIDE SEQUENCE</scope>
    <source>
        <tissue evidence="1">Skin</tissue>
    </source>
</reference>